<keyword evidence="3" id="KW-0378">Hydrolase</keyword>
<name>A0A8J1UGU9_OWEFU</name>
<dbReference type="PROSITE" id="PS50088">
    <property type="entry name" value="ANK_REPEAT"/>
    <property type="match status" value="3"/>
</dbReference>
<evidence type="ECO:0000256" key="5">
    <source>
        <dbReference type="ARBA" id="ARBA00061199"/>
    </source>
</evidence>
<dbReference type="InterPro" id="IPR040919">
    <property type="entry name" value="Asparaginase_C"/>
</dbReference>
<dbReference type="InterPro" id="IPR006034">
    <property type="entry name" value="Asparaginase/glutaminase-like"/>
</dbReference>
<proteinExistence type="inferred from homology"/>
<dbReference type="Gene3D" id="3.40.50.40">
    <property type="match status" value="1"/>
</dbReference>
<dbReference type="NCBIfam" id="TIGR00519">
    <property type="entry name" value="asnASE_I"/>
    <property type="match status" value="1"/>
</dbReference>
<dbReference type="PIRSF" id="PIRSF001220">
    <property type="entry name" value="L-ASNase_gatD"/>
    <property type="match status" value="1"/>
</dbReference>
<dbReference type="OrthoDB" id="542841at2759"/>
<gene>
    <name evidence="8" type="ORF">OFUS_LOCUS13648</name>
</gene>
<dbReference type="EC" id="3.5.1.1" evidence="1"/>
<dbReference type="SMART" id="SM00248">
    <property type="entry name" value="ANK"/>
    <property type="match status" value="4"/>
</dbReference>
<dbReference type="PRINTS" id="PR00139">
    <property type="entry name" value="ASNGLNASE"/>
</dbReference>
<dbReference type="PIRSF" id="PIRSF500176">
    <property type="entry name" value="L_ASNase"/>
    <property type="match status" value="1"/>
</dbReference>
<dbReference type="PROSITE" id="PS50297">
    <property type="entry name" value="ANK_REP_REGION"/>
    <property type="match status" value="3"/>
</dbReference>
<reference evidence="8" key="1">
    <citation type="submission" date="2022-03" db="EMBL/GenBank/DDBJ databases">
        <authorList>
            <person name="Martin C."/>
        </authorList>
    </citation>
    <scope>NUCLEOTIDE SEQUENCE</scope>
</reference>
<keyword evidence="2" id="KW-0677">Repeat</keyword>
<feature type="domain" description="Asparaginase/glutaminase C-terminal" evidence="7">
    <location>
        <begin position="282"/>
        <end position="397"/>
    </location>
</feature>
<keyword evidence="9" id="KW-1185">Reference proteome</keyword>
<dbReference type="EMBL" id="CAIIXF020000007">
    <property type="protein sequence ID" value="CAH1788044.1"/>
    <property type="molecule type" value="Genomic_DNA"/>
</dbReference>
<evidence type="ECO:0000313" key="8">
    <source>
        <dbReference type="EMBL" id="CAH1788044.1"/>
    </source>
</evidence>
<dbReference type="PROSITE" id="PS51732">
    <property type="entry name" value="ASN_GLN_ASE_3"/>
    <property type="match status" value="1"/>
</dbReference>
<dbReference type="InterPro" id="IPR037152">
    <property type="entry name" value="L-asparaginase_N_sf"/>
</dbReference>
<dbReference type="Gene3D" id="1.25.40.20">
    <property type="entry name" value="Ankyrin repeat-containing domain"/>
    <property type="match status" value="2"/>
</dbReference>
<dbReference type="FunFam" id="3.40.50.40:FF:000001">
    <property type="entry name" value="L-asparaginase 1"/>
    <property type="match status" value="1"/>
</dbReference>
<dbReference type="Gene3D" id="3.40.50.1170">
    <property type="entry name" value="L-asparaginase, N-terminal domain"/>
    <property type="match status" value="1"/>
</dbReference>
<dbReference type="CDD" id="cd08963">
    <property type="entry name" value="L-asparaginase_I"/>
    <property type="match status" value="1"/>
</dbReference>
<dbReference type="Pfam" id="PF12796">
    <property type="entry name" value="Ank_2"/>
    <property type="match status" value="2"/>
</dbReference>
<dbReference type="PANTHER" id="PTHR11707:SF28">
    <property type="entry name" value="60 KDA LYSOPHOSPHOLIPASE"/>
    <property type="match status" value="1"/>
</dbReference>
<dbReference type="PANTHER" id="PTHR11707">
    <property type="entry name" value="L-ASPARAGINASE"/>
    <property type="match status" value="1"/>
</dbReference>
<dbReference type="SFLD" id="SFLDS00057">
    <property type="entry name" value="Glutaminase/Asparaginase"/>
    <property type="match status" value="1"/>
</dbReference>
<evidence type="ECO:0000259" key="6">
    <source>
        <dbReference type="Pfam" id="PF00710"/>
    </source>
</evidence>
<dbReference type="AlphaFoldDB" id="A0A8J1UGU9"/>
<comment type="caution">
    <text evidence="8">The sequence shown here is derived from an EMBL/GenBank/DDBJ whole genome shotgun (WGS) entry which is preliminary data.</text>
</comment>
<evidence type="ECO:0000313" key="9">
    <source>
        <dbReference type="Proteomes" id="UP000749559"/>
    </source>
</evidence>
<keyword evidence="4" id="KW-0040">ANK repeat</keyword>
<dbReference type="Proteomes" id="UP000749559">
    <property type="component" value="Unassembled WGS sequence"/>
</dbReference>
<dbReference type="Pfam" id="PF00710">
    <property type="entry name" value="Asparaginase"/>
    <property type="match status" value="1"/>
</dbReference>
<dbReference type="SUPFAM" id="SSF48403">
    <property type="entry name" value="Ankyrin repeat"/>
    <property type="match status" value="1"/>
</dbReference>
<dbReference type="InterPro" id="IPR002110">
    <property type="entry name" value="Ankyrin_rpt"/>
</dbReference>
<comment type="similarity">
    <text evidence="5">In the N-terminal section; belongs to the asparaginase 1 family.</text>
</comment>
<dbReference type="InterPro" id="IPR027473">
    <property type="entry name" value="L-asparaginase_C"/>
</dbReference>
<dbReference type="FunFam" id="3.40.50.1170:FF:000003">
    <property type="entry name" value="60 kDa lysophospholipase"/>
    <property type="match status" value="1"/>
</dbReference>
<dbReference type="SMART" id="SM00870">
    <property type="entry name" value="Asparaginase"/>
    <property type="match status" value="1"/>
</dbReference>
<organism evidence="8 9">
    <name type="scientific">Owenia fusiformis</name>
    <name type="common">Polychaete worm</name>
    <dbReference type="NCBI Taxonomy" id="6347"/>
    <lineage>
        <taxon>Eukaryota</taxon>
        <taxon>Metazoa</taxon>
        <taxon>Spiralia</taxon>
        <taxon>Lophotrochozoa</taxon>
        <taxon>Annelida</taxon>
        <taxon>Polychaeta</taxon>
        <taxon>Sedentaria</taxon>
        <taxon>Canalipalpata</taxon>
        <taxon>Sabellida</taxon>
        <taxon>Oweniida</taxon>
        <taxon>Oweniidae</taxon>
        <taxon>Owenia</taxon>
    </lineage>
</organism>
<dbReference type="InterPro" id="IPR036770">
    <property type="entry name" value="Ankyrin_rpt-contain_sf"/>
</dbReference>
<evidence type="ECO:0000256" key="4">
    <source>
        <dbReference type="ARBA" id="ARBA00023043"/>
    </source>
</evidence>
<protein>
    <recommendedName>
        <fullName evidence="1">asparaginase</fullName>
        <ecNumber evidence="1">3.5.1.1</ecNumber>
    </recommendedName>
</protein>
<evidence type="ECO:0000256" key="2">
    <source>
        <dbReference type="ARBA" id="ARBA00022737"/>
    </source>
</evidence>
<dbReference type="Pfam" id="PF17763">
    <property type="entry name" value="Asparaginase_C"/>
    <property type="match status" value="1"/>
</dbReference>
<dbReference type="InterPro" id="IPR006033">
    <property type="entry name" value="AsnA_fam"/>
</dbReference>
<dbReference type="InterPro" id="IPR027475">
    <property type="entry name" value="Asparaginase/glutaminase_AS2"/>
</dbReference>
<accession>A0A8J1UGU9</accession>
<dbReference type="InterPro" id="IPR041725">
    <property type="entry name" value="L-asparaginase_I"/>
</dbReference>
<evidence type="ECO:0000259" key="7">
    <source>
        <dbReference type="Pfam" id="PF17763"/>
    </source>
</evidence>
<dbReference type="GO" id="GO:0009066">
    <property type="term" value="P:aspartate family amino acid metabolic process"/>
    <property type="evidence" value="ECO:0007669"/>
    <property type="project" value="UniProtKB-ARBA"/>
</dbReference>
<evidence type="ECO:0000256" key="1">
    <source>
        <dbReference type="ARBA" id="ARBA00012920"/>
    </source>
</evidence>
<dbReference type="InterPro" id="IPR027474">
    <property type="entry name" value="L-asparaginase_N"/>
</dbReference>
<feature type="domain" description="L-asparaginase N-terminal" evidence="6">
    <location>
        <begin position="50"/>
        <end position="263"/>
    </location>
</feature>
<evidence type="ECO:0000256" key="3">
    <source>
        <dbReference type="ARBA" id="ARBA00022801"/>
    </source>
</evidence>
<dbReference type="GO" id="GO:0004067">
    <property type="term" value="F:asparaginase activity"/>
    <property type="evidence" value="ECO:0007669"/>
    <property type="project" value="UniProtKB-UniRule"/>
</dbReference>
<dbReference type="PROSITE" id="PS00917">
    <property type="entry name" value="ASN_GLN_ASE_2"/>
    <property type="match status" value="1"/>
</dbReference>
<sequence length="636" mass="70061">MAANFETGSFKNGEINGPVSPVDPSYTPKLLHTTSVSIDKIDGDRNHESRILCLFTGGTIGMTSNHDGVYVPKANFLVKELRKLPMFHDDSYNLLGSDLNDPERPLVMPLSKDGKRVVYCVYEYEPLLDSCNMTMDDWARLAMDVKKNYELFDGFVILHGTDTMAYTASALSFMLENLGKPVIVTGSQIPIFETRSDGRDNFLGALIIAGHYNIPEVTLYFNNKLLRGNRATKVDSGSFDAFDSPNLRPLVQMQIGIHVRWDQIFRSGIPQAFSVHTDLCPHVGILRLFPSITADTVKAFLSDTMQGVVLQTYGAGNGPDSRKDLMEVFTEASERGVLIINTTQCSRGVVATSYATGKALLDAGVIPGSDMTPEAALSKLSYVLGKSEWDMAQKRQMLNVNLRGEMKVATVKQKHSLLDFSLIQTLAETMKLSSKEEIHLLRSAIFPSLMCSAAKNGDVDGLIKLKTHGANVNEVDYDNRSALHLAATEGQLEAVEYLLKEGGMVHMRDRFGNTPLRCAIMYNHPDIIRILRKAGAHITINPVRIGVELCSLAAINDLEGLRSWYLAGANINSGDYDKRTALHVAVTFDYLGIVTFLLECGARSDIKDMFGNTALTEATTRGLDKIVAVLSPMEDR</sequence>
<dbReference type="SUPFAM" id="SSF53774">
    <property type="entry name" value="Glutaminase/Asparaginase"/>
    <property type="match status" value="1"/>
</dbReference>
<dbReference type="InterPro" id="IPR036152">
    <property type="entry name" value="Asp/glu_Ase-like_sf"/>
</dbReference>